<comment type="caution">
    <text evidence="2">The sequence shown here is derived from an EMBL/GenBank/DDBJ whole genome shotgun (WGS) entry which is preliminary data.</text>
</comment>
<protein>
    <recommendedName>
        <fullName evidence="1">Replication-associated protein ORF2/G2P domain-containing protein</fullName>
    </recommendedName>
</protein>
<sequence length="246" mass="29827">MRKRLDKFLRICEKNIKLIKKDEDGYWSPILYLTLTYDQKRCSLDDAWKNIGKEWNRFLSYLKKKFGVISVMRTWESFQNGYPHIHAIVYFFECRFRVIKYKRKQFYEWRLYSKQIKEEINRGWHSFVDIQAIEDTNRLKYIFKYILKEQTKPQEQKKQIQTLAMLWLFRKRSFSISGDFIDELYSLSSLPNDDLSESERLDPIMHNSNWEFVGIFTASELGITDVTKFTIIFDKPPPIVLKKFFA</sequence>
<name>A0A497JHD8_9ARCH</name>
<reference evidence="2 3" key="1">
    <citation type="submission" date="2018-06" db="EMBL/GenBank/DDBJ databases">
        <title>Extensive metabolic versatility and redundancy in microbially diverse, dynamic hydrothermal sediments.</title>
        <authorList>
            <person name="Dombrowski N."/>
            <person name="Teske A."/>
            <person name="Baker B.J."/>
        </authorList>
    </citation>
    <scope>NUCLEOTIDE SEQUENCE [LARGE SCALE GENOMIC DNA]</scope>
    <source>
        <strain evidence="2">B51_G17</strain>
    </source>
</reference>
<proteinExistence type="predicted"/>
<organism evidence="2 3">
    <name type="scientific">Candidatus Iainarchaeum sp</name>
    <dbReference type="NCBI Taxonomy" id="3101447"/>
    <lineage>
        <taxon>Archaea</taxon>
        <taxon>Candidatus Iainarchaeota</taxon>
        <taxon>Candidatus Iainarchaeia</taxon>
        <taxon>Candidatus Iainarchaeales</taxon>
        <taxon>Candidatus Iainarchaeaceae</taxon>
        <taxon>Candidatus Iainarchaeum</taxon>
    </lineage>
</organism>
<evidence type="ECO:0000313" key="3">
    <source>
        <dbReference type="Proteomes" id="UP000278031"/>
    </source>
</evidence>
<dbReference type="Pfam" id="PF23343">
    <property type="entry name" value="REP_ORF2-G2P"/>
    <property type="match status" value="1"/>
</dbReference>
<feature type="domain" description="Replication-associated protein ORF2/G2P" evidence="1">
    <location>
        <begin position="32"/>
        <end position="149"/>
    </location>
</feature>
<evidence type="ECO:0000313" key="2">
    <source>
        <dbReference type="EMBL" id="RLG70523.1"/>
    </source>
</evidence>
<dbReference type="InterPro" id="IPR056906">
    <property type="entry name" value="ORF2/G2P_dom"/>
</dbReference>
<accession>A0A497JHD8</accession>
<dbReference type="AlphaFoldDB" id="A0A497JHD8"/>
<evidence type="ECO:0000259" key="1">
    <source>
        <dbReference type="Pfam" id="PF23343"/>
    </source>
</evidence>
<dbReference type="EMBL" id="QMWP01000055">
    <property type="protein sequence ID" value="RLG70523.1"/>
    <property type="molecule type" value="Genomic_DNA"/>
</dbReference>
<gene>
    <name evidence="2" type="ORF">DRO04_01785</name>
</gene>
<dbReference type="Proteomes" id="UP000278031">
    <property type="component" value="Unassembled WGS sequence"/>
</dbReference>